<protein>
    <submittedName>
        <fullName evidence="1">Uncharacterized protein</fullName>
    </submittedName>
</protein>
<evidence type="ECO:0000313" key="1">
    <source>
        <dbReference type="EMBL" id="KIL70510.1"/>
    </source>
</evidence>
<dbReference type="EMBL" id="KN818224">
    <property type="protein sequence ID" value="KIL70510.1"/>
    <property type="molecule type" value="Genomic_DNA"/>
</dbReference>
<dbReference type="InParanoid" id="A0A0C2T3T4"/>
<proteinExistence type="predicted"/>
<organism evidence="1 2">
    <name type="scientific">Amanita muscaria (strain Koide BX008)</name>
    <dbReference type="NCBI Taxonomy" id="946122"/>
    <lineage>
        <taxon>Eukaryota</taxon>
        <taxon>Fungi</taxon>
        <taxon>Dikarya</taxon>
        <taxon>Basidiomycota</taxon>
        <taxon>Agaricomycotina</taxon>
        <taxon>Agaricomycetes</taxon>
        <taxon>Agaricomycetidae</taxon>
        <taxon>Agaricales</taxon>
        <taxon>Pluteineae</taxon>
        <taxon>Amanitaceae</taxon>
        <taxon>Amanita</taxon>
    </lineage>
</organism>
<evidence type="ECO:0000313" key="2">
    <source>
        <dbReference type="Proteomes" id="UP000054549"/>
    </source>
</evidence>
<sequence length="127" mass="14779">MIFTIDCWEHTAAIIFLELDDHYCLYNLLSLNLRRIGIRSSPAESCVFVYLLYLSISLEHLANDYPRLFFLIIKNLCSPQSAASSEIHAMAKIIGFRYIYRDGSYHVAAPVAIYAWEQRRHEFEVQS</sequence>
<dbReference type="HOGENOM" id="CLU_1969991_0_0_1"/>
<accession>A0A0C2T3T4</accession>
<dbReference type="Proteomes" id="UP000054549">
    <property type="component" value="Unassembled WGS sequence"/>
</dbReference>
<keyword evidence="2" id="KW-1185">Reference proteome</keyword>
<reference evidence="1 2" key="1">
    <citation type="submission" date="2014-04" db="EMBL/GenBank/DDBJ databases">
        <title>Evolutionary Origins and Diversification of the Mycorrhizal Mutualists.</title>
        <authorList>
            <consortium name="DOE Joint Genome Institute"/>
            <consortium name="Mycorrhizal Genomics Consortium"/>
            <person name="Kohler A."/>
            <person name="Kuo A."/>
            <person name="Nagy L.G."/>
            <person name="Floudas D."/>
            <person name="Copeland A."/>
            <person name="Barry K.W."/>
            <person name="Cichocki N."/>
            <person name="Veneault-Fourrey C."/>
            <person name="LaButti K."/>
            <person name="Lindquist E.A."/>
            <person name="Lipzen A."/>
            <person name="Lundell T."/>
            <person name="Morin E."/>
            <person name="Murat C."/>
            <person name="Riley R."/>
            <person name="Ohm R."/>
            <person name="Sun H."/>
            <person name="Tunlid A."/>
            <person name="Henrissat B."/>
            <person name="Grigoriev I.V."/>
            <person name="Hibbett D.S."/>
            <person name="Martin F."/>
        </authorList>
    </citation>
    <scope>NUCLEOTIDE SEQUENCE [LARGE SCALE GENOMIC DNA]</scope>
    <source>
        <strain evidence="1 2">Koide BX008</strain>
    </source>
</reference>
<dbReference type="AlphaFoldDB" id="A0A0C2T3T4"/>
<name>A0A0C2T3T4_AMAMK</name>
<gene>
    <name evidence="1" type="ORF">M378DRAFT_626464</name>
</gene>